<dbReference type="GO" id="GO:0004672">
    <property type="term" value="F:protein kinase activity"/>
    <property type="evidence" value="ECO:0007669"/>
    <property type="project" value="InterPro"/>
</dbReference>
<reference evidence="10 11" key="1">
    <citation type="journal article" date="2018" name="Nat. Ecol. Evol.">
        <title>Shark genomes provide insights into elasmobranch evolution and the origin of vertebrates.</title>
        <authorList>
            <person name="Hara Y"/>
            <person name="Yamaguchi K"/>
            <person name="Onimaru K"/>
            <person name="Kadota M"/>
            <person name="Koyanagi M"/>
            <person name="Keeley SD"/>
            <person name="Tatsumi K"/>
            <person name="Tanaka K"/>
            <person name="Motone F"/>
            <person name="Kageyama Y"/>
            <person name="Nozu R"/>
            <person name="Adachi N"/>
            <person name="Nishimura O"/>
            <person name="Nakagawa R"/>
            <person name="Tanegashima C"/>
            <person name="Kiyatake I"/>
            <person name="Matsumoto R"/>
            <person name="Murakumo K"/>
            <person name="Nishida K"/>
            <person name="Terakita A"/>
            <person name="Kuratani S"/>
            <person name="Sato K"/>
            <person name="Hyodo S Kuraku.S."/>
        </authorList>
    </citation>
    <scope>NUCLEOTIDE SEQUENCE [LARGE SCALE GENOMIC DNA]</scope>
</reference>
<evidence type="ECO:0000256" key="1">
    <source>
        <dbReference type="ARBA" id="ARBA00022679"/>
    </source>
</evidence>
<organism evidence="10 11">
    <name type="scientific">Scyliorhinus torazame</name>
    <name type="common">Cloudy catshark</name>
    <name type="synonym">Catulus torazame</name>
    <dbReference type="NCBI Taxonomy" id="75743"/>
    <lineage>
        <taxon>Eukaryota</taxon>
        <taxon>Metazoa</taxon>
        <taxon>Chordata</taxon>
        <taxon>Craniata</taxon>
        <taxon>Vertebrata</taxon>
        <taxon>Chondrichthyes</taxon>
        <taxon>Elasmobranchii</taxon>
        <taxon>Galeomorphii</taxon>
        <taxon>Galeoidea</taxon>
        <taxon>Carcharhiniformes</taxon>
        <taxon>Scyliorhinidae</taxon>
        <taxon>Scyliorhinus</taxon>
    </lineage>
</organism>
<dbReference type="PANTHER" id="PTHR11042">
    <property type="entry name" value="EUKARYOTIC TRANSLATION INITIATION FACTOR 2-ALPHA KINASE EIF2-ALPHA KINASE -RELATED"/>
    <property type="match status" value="1"/>
</dbReference>
<evidence type="ECO:0000313" key="11">
    <source>
        <dbReference type="Proteomes" id="UP000288216"/>
    </source>
</evidence>
<gene>
    <name evidence="10" type="ORF">scyTo_0012890</name>
</gene>
<dbReference type="InterPro" id="IPR014720">
    <property type="entry name" value="dsRBD_dom"/>
</dbReference>
<dbReference type="EMBL" id="BFAA01006375">
    <property type="protein sequence ID" value="GCB61297.1"/>
    <property type="molecule type" value="Genomic_DNA"/>
</dbReference>
<dbReference type="CDD" id="cd19875">
    <property type="entry name" value="DSRM_EIF2AK2-like"/>
    <property type="match status" value="1"/>
</dbReference>
<feature type="compositionally biased region" description="Polar residues" evidence="7">
    <location>
        <begin position="109"/>
        <end position="118"/>
    </location>
</feature>
<dbReference type="SUPFAM" id="SSF56112">
    <property type="entry name" value="Protein kinase-like (PK-like)"/>
    <property type="match status" value="1"/>
</dbReference>
<evidence type="ECO:0000313" key="10">
    <source>
        <dbReference type="EMBL" id="GCB61297.1"/>
    </source>
</evidence>
<dbReference type="Pfam" id="PF00035">
    <property type="entry name" value="dsrm"/>
    <property type="match status" value="2"/>
</dbReference>
<dbReference type="InterPro" id="IPR050339">
    <property type="entry name" value="CC_SR_Kinase"/>
</dbReference>
<dbReference type="SUPFAM" id="SSF54768">
    <property type="entry name" value="dsRNA-binding domain-like"/>
    <property type="match status" value="2"/>
</dbReference>
<dbReference type="PROSITE" id="PS50011">
    <property type="entry name" value="PROTEIN_KINASE_DOM"/>
    <property type="match status" value="1"/>
</dbReference>
<dbReference type="Gene3D" id="3.30.200.20">
    <property type="entry name" value="Phosphorylase Kinase, domain 1"/>
    <property type="match status" value="1"/>
</dbReference>
<dbReference type="PROSITE" id="PS00107">
    <property type="entry name" value="PROTEIN_KINASE_ATP"/>
    <property type="match status" value="1"/>
</dbReference>
<dbReference type="Gene3D" id="3.30.160.20">
    <property type="match status" value="2"/>
</dbReference>
<name>A0A401NKC2_SCYTO</name>
<dbReference type="SMART" id="SM00358">
    <property type="entry name" value="DSRM"/>
    <property type="match status" value="2"/>
</dbReference>
<evidence type="ECO:0000256" key="2">
    <source>
        <dbReference type="ARBA" id="ARBA00022741"/>
    </source>
</evidence>
<dbReference type="Gene3D" id="1.10.510.10">
    <property type="entry name" value="Transferase(Phosphotransferase) domain 1"/>
    <property type="match status" value="2"/>
</dbReference>
<evidence type="ECO:0008006" key="12">
    <source>
        <dbReference type="Google" id="ProtNLM"/>
    </source>
</evidence>
<accession>A0A401NKC2</accession>
<feature type="binding site" evidence="6">
    <location>
        <position position="337"/>
    </location>
    <ligand>
        <name>ATP</name>
        <dbReference type="ChEBI" id="CHEBI:30616"/>
    </ligand>
</feature>
<dbReference type="InterPro" id="IPR011009">
    <property type="entry name" value="Kinase-like_dom_sf"/>
</dbReference>
<dbReference type="OMA" id="KIACEMM"/>
<evidence type="ECO:0000256" key="7">
    <source>
        <dbReference type="SAM" id="MobiDB-lite"/>
    </source>
</evidence>
<evidence type="ECO:0000256" key="3">
    <source>
        <dbReference type="ARBA" id="ARBA00022777"/>
    </source>
</evidence>
<dbReference type="GO" id="GO:0005737">
    <property type="term" value="C:cytoplasm"/>
    <property type="evidence" value="ECO:0007669"/>
    <property type="project" value="TreeGrafter"/>
</dbReference>
<dbReference type="GO" id="GO:0003723">
    <property type="term" value="F:RNA binding"/>
    <property type="evidence" value="ECO:0007669"/>
    <property type="project" value="UniProtKB-UniRule"/>
</dbReference>
<dbReference type="PROSITE" id="PS50137">
    <property type="entry name" value="DS_RBD"/>
    <property type="match status" value="2"/>
</dbReference>
<keyword evidence="3" id="KW-0418">Kinase</keyword>
<dbReference type="SMART" id="SM00220">
    <property type="entry name" value="S_TKc"/>
    <property type="match status" value="1"/>
</dbReference>
<evidence type="ECO:0000256" key="5">
    <source>
        <dbReference type="PROSITE-ProRule" id="PRU00266"/>
    </source>
</evidence>
<keyword evidence="5" id="KW-0694">RNA-binding</keyword>
<dbReference type="InterPro" id="IPR017441">
    <property type="entry name" value="Protein_kinase_ATP_BS"/>
</dbReference>
<feature type="domain" description="DRBM" evidence="9">
    <location>
        <begin position="16"/>
        <end position="85"/>
    </location>
</feature>
<feature type="domain" description="DRBM" evidence="9">
    <location>
        <begin position="152"/>
        <end position="220"/>
    </location>
</feature>
<evidence type="ECO:0000256" key="4">
    <source>
        <dbReference type="ARBA" id="ARBA00022840"/>
    </source>
</evidence>
<evidence type="ECO:0000259" key="8">
    <source>
        <dbReference type="PROSITE" id="PS50011"/>
    </source>
</evidence>
<feature type="region of interest" description="Disordered" evidence="7">
    <location>
        <begin position="104"/>
        <end position="127"/>
    </location>
</feature>
<feature type="domain" description="Protein kinase" evidence="8">
    <location>
        <begin position="308"/>
        <end position="505"/>
    </location>
</feature>
<evidence type="ECO:0000256" key="6">
    <source>
        <dbReference type="PROSITE-ProRule" id="PRU10141"/>
    </source>
</evidence>
<dbReference type="STRING" id="75743.A0A401NKC2"/>
<evidence type="ECO:0000259" key="9">
    <source>
        <dbReference type="PROSITE" id="PS50137"/>
    </source>
</evidence>
<sequence>PHGTTTPSTSPAGMGNYISKLNEYGQKSDKHVEYIIKQLDTGLDHVQKFSSIVVIDKKAYPIGYGKSKQDAKREAARLACEEIYHIPSLCKDMANINVEKDEEFKSFSEDSGGQNTQSSKEDQADENGRRIEDFTATCMDGGSADTNSGMLNPVGALNEYCQKRKLTCYVEEVKKRGLAHSPEFTLQYVIDGKKFPNASAENKQKARRKAAILALKELKISWQTQDELGRVSSDGLSLRRSSEHSNGSSFIIFKHTNSITNGVRYNFLTDLPMRLAPTFKTMDSESGFTSSQSNSNIQDQDMEMITGFSDFELIGKGGFGSVYKAKNVVDKKYYAIKEVGLKNDFKVSSQNSDRIEQSLFIQMELYEKNLKEWVTDLANSKPDQKEVALSIFSQLLDGVVYIHQNRMIHRDLKLKLEKYNHKVDIFALGLIFFELLWIQIGTVMEKTEKWREIRTGNFPQGFDNNYNFQSFLIRKMLSEAASERPEAKEIKWKLESNEIQESKTI</sequence>
<dbReference type="AlphaFoldDB" id="A0A401NKC2"/>
<keyword evidence="11" id="KW-1185">Reference proteome</keyword>
<dbReference type="GO" id="GO:0005634">
    <property type="term" value="C:nucleus"/>
    <property type="evidence" value="ECO:0007669"/>
    <property type="project" value="TreeGrafter"/>
</dbReference>
<comment type="caution">
    <text evidence="10">The sequence shown here is derived from an EMBL/GenBank/DDBJ whole genome shotgun (WGS) entry which is preliminary data.</text>
</comment>
<dbReference type="Proteomes" id="UP000288216">
    <property type="component" value="Unassembled WGS sequence"/>
</dbReference>
<keyword evidence="4 6" id="KW-0067">ATP-binding</keyword>
<proteinExistence type="predicted"/>
<keyword evidence="1" id="KW-0808">Transferase</keyword>
<dbReference type="InterPro" id="IPR000719">
    <property type="entry name" value="Prot_kinase_dom"/>
</dbReference>
<feature type="non-terminal residue" evidence="10">
    <location>
        <position position="1"/>
    </location>
</feature>
<protein>
    <recommendedName>
        <fullName evidence="12">Protein kinase domain-containing protein</fullName>
    </recommendedName>
</protein>
<dbReference type="OrthoDB" id="341578at2759"/>
<keyword evidence="2 6" id="KW-0547">Nucleotide-binding</keyword>
<dbReference type="GO" id="GO:0005524">
    <property type="term" value="F:ATP binding"/>
    <property type="evidence" value="ECO:0007669"/>
    <property type="project" value="UniProtKB-UniRule"/>
</dbReference>